<keyword evidence="1" id="KW-0800">Toxin</keyword>
<reference evidence="2 3" key="1">
    <citation type="submission" date="2018-06" db="EMBL/GenBank/DDBJ databases">
        <title>The Genome of Cuscuta australis (Dodder) Provides Insight into the Evolution of Plant Parasitism.</title>
        <authorList>
            <person name="Liu H."/>
        </authorList>
    </citation>
    <scope>NUCLEOTIDE SEQUENCE [LARGE SCALE GENOMIC DNA]</scope>
    <source>
        <strain evidence="3">cv. Yunnan</strain>
        <tissue evidence="2">Vines</tissue>
    </source>
</reference>
<dbReference type="EC" id="3.2.2.22" evidence="1"/>
<accession>A0A328D5V5</accession>
<dbReference type="GO" id="GO:0090729">
    <property type="term" value="F:toxin activity"/>
    <property type="evidence" value="ECO:0007669"/>
    <property type="project" value="UniProtKB-KW"/>
</dbReference>
<organism evidence="2 3">
    <name type="scientific">Cuscuta australis</name>
    <dbReference type="NCBI Taxonomy" id="267555"/>
    <lineage>
        <taxon>Eukaryota</taxon>
        <taxon>Viridiplantae</taxon>
        <taxon>Streptophyta</taxon>
        <taxon>Embryophyta</taxon>
        <taxon>Tracheophyta</taxon>
        <taxon>Spermatophyta</taxon>
        <taxon>Magnoliopsida</taxon>
        <taxon>eudicotyledons</taxon>
        <taxon>Gunneridae</taxon>
        <taxon>Pentapetalae</taxon>
        <taxon>asterids</taxon>
        <taxon>lamiids</taxon>
        <taxon>Solanales</taxon>
        <taxon>Convolvulaceae</taxon>
        <taxon>Cuscuteae</taxon>
        <taxon>Cuscuta</taxon>
        <taxon>Cuscuta subgen. Grammica</taxon>
        <taxon>Cuscuta sect. Cleistogrammica</taxon>
    </lineage>
</organism>
<name>A0A328D5V5_9ASTE</name>
<evidence type="ECO:0000313" key="2">
    <source>
        <dbReference type="EMBL" id="RAL41252.1"/>
    </source>
</evidence>
<comment type="catalytic activity">
    <reaction evidence="1">
        <text>Endohydrolysis of the N-glycosidic bond at one specific adenosine on the 28S rRNA.</text>
        <dbReference type="EC" id="3.2.2.22"/>
    </reaction>
</comment>
<comment type="caution">
    <text evidence="2">The sequence shown here is derived from an EMBL/GenBank/DDBJ whole genome shotgun (WGS) entry which is preliminary data.</text>
</comment>
<dbReference type="GO" id="GO:0006952">
    <property type="term" value="P:defense response"/>
    <property type="evidence" value="ECO:0007669"/>
    <property type="project" value="UniProtKB-KW"/>
</dbReference>
<keyword evidence="1" id="KW-0611">Plant defense</keyword>
<dbReference type="InterPro" id="IPR001574">
    <property type="entry name" value="Ribosome_inactivat_prot"/>
</dbReference>
<dbReference type="InterPro" id="IPR036041">
    <property type="entry name" value="Ribosome-inact_prot_sf"/>
</dbReference>
<dbReference type="InterPro" id="IPR016138">
    <property type="entry name" value="Ribosome_inactivat_prot_sub1"/>
</dbReference>
<evidence type="ECO:0000313" key="3">
    <source>
        <dbReference type="Proteomes" id="UP000249390"/>
    </source>
</evidence>
<dbReference type="GO" id="GO:0017148">
    <property type="term" value="P:negative regulation of translation"/>
    <property type="evidence" value="ECO:0007669"/>
    <property type="project" value="UniProtKB-KW"/>
</dbReference>
<protein>
    <recommendedName>
        <fullName evidence="1">rRNA N-glycosylase</fullName>
        <ecNumber evidence="1">3.2.2.22</ecNumber>
    </recommendedName>
</protein>
<gene>
    <name evidence="2" type="ORF">DM860_010046</name>
</gene>
<sequence length="135" mass="15460">MIGAVDSIASPWHVDDNGIVIISQSKAKSAVVLIQMISEAIRFHTVLDTLAGLDVFCSTEPNLHRQIWVDQNRWSQIGKDIFKNLRALHGIEEDVPKDKEGLEALEELMNNHELVYVIMRYFYFCSYSVANFYLN</sequence>
<dbReference type="Pfam" id="PF00161">
    <property type="entry name" value="RIP"/>
    <property type="match status" value="1"/>
</dbReference>
<dbReference type="EMBL" id="NQVE01000188">
    <property type="protein sequence ID" value="RAL41252.1"/>
    <property type="molecule type" value="Genomic_DNA"/>
</dbReference>
<keyword evidence="1" id="KW-0378">Hydrolase</keyword>
<dbReference type="GO" id="GO:0030598">
    <property type="term" value="F:rRNA N-glycosylase activity"/>
    <property type="evidence" value="ECO:0007669"/>
    <property type="project" value="UniProtKB-EC"/>
</dbReference>
<evidence type="ECO:0000256" key="1">
    <source>
        <dbReference type="RuleBase" id="RU004915"/>
    </source>
</evidence>
<keyword evidence="3" id="KW-1185">Reference proteome</keyword>
<keyword evidence="1" id="KW-0652">Protein synthesis inhibitor</keyword>
<dbReference type="Proteomes" id="UP000249390">
    <property type="component" value="Unassembled WGS sequence"/>
</dbReference>
<proteinExistence type="inferred from homology"/>
<dbReference type="SUPFAM" id="SSF56371">
    <property type="entry name" value="Ribosome inactivating proteins (RIP)"/>
    <property type="match status" value="1"/>
</dbReference>
<comment type="similarity">
    <text evidence="1">Belongs to the ribosome-inactivating protein family.</text>
</comment>
<dbReference type="Gene3D" id="3.40.420.10">
    <property type="entry name" value="Ricin (A subunit), domain 1"/>
    <property type="match status" value="1"/>
</dbReference>
<dbReference type="AlphaFoldDB" id="A0A328D5V5"/>